<proteinExistence type="inferred from homology"/>
<evidence type="ECO:0000256" key="3">
    <source>
        <dbReference type="ARBA" id="ARBA00038088"/>
    </source>
</evidence>
<name>A0ABV5VWG0_9BACL</name>
<reference evidence="6 7" key="1">
    <citation type="submission" date="2024-09" db="EMBL/GenBank/DDBJ databases">
        <authorList>
            <person name="Sun Q."/>
            <person name="Mori K."/>
        </authorList>
    </citation>
    <scope>NUCLEOTIDE SEQUENCE [LARGE SCALE GENOMIC DNA]</scope>
    <source>
        <strain evidence="6 7">JCM 12520</strain>
    </source>
</reference>
<dbReference type="Gene3D" id="3.40.50.300">
    <property type="entry name" value="P-loop containing nucleotide triphosphate hydrolases"/>
    <property type="match status" value="1"/>
</dbReference>
<protein>
    <recommendedName>
        <fullName evidence="4">Uncharacterized AAA domain-containing protein ycf46</fullName>
    </recommendedName>
</protein>
<dbReference type="Proteomes" id="UP001589619">
    <property type="component" value="Unassembled WGS sequence"/>
</dbReference>
<dbReference type="SMART" id="SM00382">
    <property type="entry name" value="AAA"/>
    <property type="match status" value="1"/>
</dbReference>
<gene>
    <name evidence="6" type="ORF">ACFFNY_12650</name>
</gene>
<dbReference type="EMBL" id="JBHMAG010000009">
    <property type="protein sequence ID" value="MFB9752408.1"/>
    <property type="molecule type" value="Genomic_DNA"/>
</dbReference>
<dbReference type="SUPFAM" id="SSF52540">
    <property type="entry name" value="P-loop containing nucleoside triphosphate hydrolases"/>
    <property type="match status" value="2"/>
</dbReference>
<evidence type="ECO:0000259" key="5">
    <source>
        <dbReference type="SMART" id="SM00382"/>
    </source>
</evidence>
<dbReference type="InterPro" id="IPR052381">
    <property type="entry name" value="AAA_domain_protein"/>
</dbReference>
<evidence type="ECO:0000313" key="7">
    <source>
        <dbReference type="Proteomes" id="UP001589619"/>
    </source>
</evidence>
<evidence type="ECO:0000256" key="1">
    <source>
        <dbReference type="ARBA" id="ARBA00022741"/>
    </source>
</evidence>
<dbReference type="RefSeq" id="WP_344911495.1">
    <property type="nucleotide sequence ID" value="NZ_BAAAYO010000010.1"/>
</dbReference>
<dbReference type="PANTHER" id="PTHR42960">
    <property type="entry name" value="YCF46 PROTEIN"/>
    <property type="match status" value="1"/>
</dbReference>
<dbReference type="InterPro" id="IPR003593">
    <property type="entry name" value="AAA+_ATPase"/>
</dbReference>
<evidence type="ECO:0000256" key="2">
    <source>
        <dbReference type="ARBA" id="ARBA00022840"/>
    </source>
</evidence>
<comment type="caution">
    <text evidence="6">The sequence shown here is derived from an EMBL/GenBank/DDBJ whole genome shotgun (WGS) entry which is preliminary data.</text>
</comment>
<comment type="similarity">
    <text evidence="3">Belongs to the AAA ATPase family. Highly divergent.</text>
</comment>
<dbReference type="CDD" id="cd19507">
    <property type="entry name" value="RecA-like_Ycf46-like"/>
    <property type="match status" value="1"/>
</dbReference>
<dbReference type="PANTHER" id="PTHR42960:SF1">
    <property type="entry name" value="YCF46 PROTEIN"/>
    <property type="match status" value="1"/>
</dbReference>
<keyword evidence="2" id="KW-0067">ATP-binding</keyword>
<dbReference type="InterPro" id="IPR003959">
    <property type="entry name" value="ATPase_AAA_core"/>
</dbReference>
<feature type="domain" description="AAA+ ATPase" evidence="5">
    <location>
        <begin position="269"/>
        <end position="405"/>
    </location>
</feature>
<keyword evidence="1" id="KW-0547">Nucleotide-binding</keyword>
<evidence type="ECO:0000256" key="4">
    <source>
        <dbReference type="ARBA" id="ARBA00040480"/>
    </source>
</evidence>
<accession>A0ABV5VWG0</accession>
<keyword evidence="7" id="KW-1185">Reference proteome</keyword>
<dbReference type="Gene3D" id="1.10.8.60">
    <property type="match status" value="1"/>
</dbReference>
<evidence type="ECO:0000313" key="6">
    <source>
        <dbReference type="EMBL" id="MFB9752408.1"/>
    </source>
</evidence>
<organism evidence="6 7">
    <name type="scientific">Paenibacillus hodogayensis</name>
    <dbReference type="NCBI Taxonomy" id="279208"/>
    <lineage>
        <taxon>Bacteria</taxon>
        <taxon>Bacillati</taxon>
        <taxon>Bacillota</taxon>
        <taxon>Bacilli</taxon>
        <taxon>Bacillales</taxon>
        <taxon>Paenibacillaceae</taxon>
        <taxon>Paenibacillus</taxon>
    </lineage>
</organism>
<dbReference type="InterPro" id="IPR027417">
    <property type="entry name" value="P-loop_NTPase"/>
</dbReference>
<dbReference type="Pfam" id="PF00004">
    <property type="entry name" value="AAA"/>
    <property type="match status" value="1"/>
</dbReference>
<sequence length="541" mass="60269">MKPNIFLKELEYLIRARYSVIYVDTIEEERALQLVEQVGSGLGKRIVTWTCTRGLELNGKIIDKTADFRAALHVAGELAKEPTLFVWFDLHPYMKEYASPVPIRAFREFSQQIRSGLPSNSIVISPAMDIPPELQKEITILDLPLPELEEVKQIIIEFADVYQDKPGVTIDRSKEIVDALARAAVGLTRAEIENCLAKALVKDRSLSVDDVAAMLEEKRQIIRKSGILEYVATEHMQLDDIGGLQNLKRWLERRRASYTEEARTFGIDWPKGVLLVGVPGCGKSLCAKSVAAAWQMPLLRLDLGRVFSGLVGSSEANMRTALAMCEAVSPSIVWIDEIEKALAGSRQGSSDGGTATRVFGTLLTWMQEKKSPVFIFATANDIAKLPPELLRKGRFDEIFFVDLPNEEERREIFHIHLSRLQRDPARFDLDRLVELSGETRWGEAVRLTGSEIEAAVREGLLEAYYRRTAEGDPLRDLETADIVSAIERSVPLARMRGEDIREMRDWASQNAVRASAPAAGTAASSLAADAGESTVGRSIDF</sequence>